<evidence type="ECO:0000313" key="10">
    <source>
        <dbReference type="Proteomes" id="UP000256845"/>
    </source>
</evidence>
<evidence type="ECO:0000256" key="1">
    <source>
        <dbReference type="ARBA" id="ARBA00001974"/>
    </source>
</evidence>
<dbReference type="Proteomes" id="UP000256845">
    <property type="component" value="Unassembled WGS sequence"/>
</dbReference>
<dbReference type="Pfam" id="PF01494">
    <property type="entry name" value="FAD_binding_3"/>
    <property type="match status" value="1"/>
</dbReference>
<name>A0A3D9HQY4_9PROT</name>
<dbReference type="InterPro" id="IPR002938">
    <property type="entry name" value="FAD-bd"/>
</dbReference>
<evidence type="ECO:0000256" key="7">
    <source>
        <dbReference type="ARBA" id="ARBA00023033"/>
    </source>
</evidence>
<dbReference type="AlphaFoldDB" id="A0A3D9HQY4"/>
<feature type="domain" description="FAD-binding" evidence="8">
    <location>
        <begin position="2"/>
        <end position="308"/>
    </location>
</feature>
<keyword evidence="5" id="KW-0274">FAD</keyword>
<dbReference type="InterPro" id="IPR036188">
    <property type="entry name" value="FAD/NAD-bd_sf"/>
</dbReference>
<evidence type="ECO:0000259" key="8">
    <source>
        <dbReference type="Pfam" id="PF01494"/>
    </source>
</evidence>
<evidence type="ECO:0000256" key="6">
    <source>
        <dbReference type="ARBA" id="ARBA00023002"/>
    </source>
</evidence>
<dbReference type="PRINTS" id="PR00420">
    <property type="entry name" value="RNGMNOXGNASE"/>
</dbReference>
<dbReference type="PANTHER" id="PTHR43876:SF7">
    <property type="entry name" value="UBIQUINONE BIOSYNTHESIS MONOOXYGENASE COQ6, MITOCHONDRIAL"/>
    <property type="match status" value="1"/>
</dbReference>
<dbReference type="InterPro" id="IPR018168">
    <property type="entry name" value="Ubi_Hdrlase_CS"/>
</dbReference>
<protein>
    <submittedName>
        <fullName evidence="9">2-octaprenyl-6-methoxyphenol hydroxylase /2-octaprenyl-3-methyl-6-methoxy-1,4-benzoquinol hydroxylase</fullName>
    </submittedName>
</protein>
<dbReference type="PANTHER" id="PTHR43876">
    <property type="entry name" value="UBIQUINONE BIOSYNTHESIS MONOOXYGENASE COQ6, MITOCHONDRIAL"/>
    <property type="match status" value="1"/>
</dbReference>
<proteinExistence type="inferred from homology"/>
<evidence type="ECO:0000256" key="2">
    <source>
        <dbReference type="ARBA" id="ARBA00004749"/>
    </source>
</evidence>
<keyword evidence="7" id="KW-0503">Monooxygenase</keyword>
<dbReference type="GO" id="GO:0004497">
    <property type="term" value="F:monooxygenase activity"/>
    <property type="evidence" value="ECO:0007669"/>
    <property type="project" value="UniProtKB-KW"/>
</dbReference>
<evidence type="ECO:0000256" key="4">
    <source>
        <dbReference type="ARBA" id="ARBA00022630"/>
    </source>
</evidence>
<dbReference type="EMBL" id="QRDW01000003">
    <property type="protein sequence ID" value="RED51316.1"/>
    <property type="molecule type" value="Genomic_DNA"/>
</dbReference>
<sequence>MTLGCALAKAGLDVVVIDRDAPAEQQEGAYDGRASAISYGSAQVFKGIGLWDLIEADVSPIRDVRVVDGNQIEGISPLFLHYDHRDLGDEPLGYIIENRVTRVGLFKLAQTLENLILISPVAVESLDRQRGYAEAHLSDGRVIRADLAVAADGKFSPIREAAGISQTTWKYDQTAIVCTVEHERDHEGVAVELFQPTGPFAMLPMTDNRSNIVWSEDPRVVKQLMALDDVAFLAELSEKFGDWLGKIRLTGPRFSYPLSFSLASTYLSERLVLAGDSGHGIHPIAGQGFNMGIRDVAALAEVLVDAKRLGLDLGGPMVLEKYEQWRRFDNVMLATVCDGLLRLFSNDNQPLRLARDMGLAAVNKLPPLKKLFMRHAMGVVGDLPRLVRGEAL</sequence>
<comment type="cofactor">
    <cofactor evidence="1">
        <name>FAD</name>
        <dbReference type="ChEBI" id="CHEBI:57692"/>
    </cofactor>
</comment>
<evidence type="ECO:0000313" key="9">
    <source>
        <dbReference type="EMBL" id="RED51316.1"/>
    </source>
</evidence>
<comment type="caution">
    <text evidence="9">The sequence shown here is derived from an EMBL/GenBank/DDBJ whole genome shotgun (WGS) entry which is preliminary data.</text>
</comment>
<keyword evidence="6" id="KW-0560">Oxidoreductase</keyword>
<comment type="similarity">
    <text evidence="3">Belongs to the UbiH/COQ6 family.</text>
</comment>
<dbReference type="GO" id="GO:0110142">
    <property type="term" value="C:ubiquinone biosynthesis complex"/>
    <property type="evidence" value="ECO:0007669"/>
    <property type="project" value="UniProtKB-ARBA"/>
</dbReference>
<dbReference type="UniPathway" id="UPA00232"/>
<evidence type="ECO:0000256" key="5">
    <source>
        <dbReference type="ARBA" id="ARBA00022827"/>
    </source>
</evidence>
<comment type="pathway">
    <text evidence="2">Cofactor biosynthesis; ubiquinone biosynthesis.</text>
</comment>
<dbReference type="NCBIfam" id="TIGR01988">
    <property type="entry name" value="Ubi-OHases"/>
    <property type="match status" value="1"/>
</dbReference>
<dbReference type="PROSITE" id="PS01304">
    <property type="entry name" value="UBIH"/>
    <property type="match status" value="1"/>
</dbReference>
<keyword evidence="4" id="KW-0285">Flavoprotein</keyword>
<accession>A0A3D9HQY4</accession>
<dbReference type="InterPro" id="IPR051205">
    <property type="entry name" value="UbiH/COQ6_monooxygenase"/>
</dbReference>
<dbReference type="Gene3D" id="3.50.50.60">
    <property type="entry name" value="FAD/NAD(P)-binding domain"/>
    <property type="match status" value="2"/>
</dbReference>
<dbReference type="GO" id="GO:0006744">
    <property type="term" value="P:ubiquinone biosynthetic process"/>
    <property type="evidence" value="ECO:0007669"/>
    <property type="project" value="UniProtKB-UniPathway"/>
</dbReference>
<keyword evidence="10" id="KW-1185">Reference proteome</keyword>
<dbReference type="FunFam" id="3.50.50.60:FF:000021">
    <property type="entry name" value="Ubiquinone biosynthesis monooxygenase COQ6"/>
    <property type="match status" value="1"/>
</dbReference>
<reference evidence="9 10" key="1">
    <citation type="submission" date="2018-07" db="EMBL/GenBank/DDBJ databases">
        <title>Genomic Encyclopedia of Type Strains, Phase III (KMG-III): the genomes of soil and plant-associated and newly described type strains.</title>
        <authorList>
            <person name="Whitman W."/>
        </authorList>
    </citation>
    <scope>NUCLEOTIDE SEQUENCE [LARGE SCALE GENOMIC DNA]</scope>
    <source>
        <strain evidence="9 10">CECT 8488</strain>
    </source>
</reference>
<evidence type="ECO:0000256" key="3">
    <source>
        <dbReference type="ARBA" id="ARBA00005349"/>
    </source>
</evidence>
<organism evidence="9 10">
    <name type="scientific">Aestuariispira insulae</name>
    <dbReference type="NCBI Taxonomy" id="1461337"/>
    <lineage>
        <taxon>Bacteria</taxon>
        <taxon>Pseudomonadati</taxon>
        <taxon>Pseudomonadota</taxon>
        <taxon>Alphaproteobacteria</taxon>
        <taxon>Rhodospirillales</taxon>
        <taxon>Kiloniellaceae</taxon>
        <taxon>Aestuariispira</taxon>
    </lineage>
</organism>
<dbReference type="GO" id="GO:0016705">
    <property type="term" value="F:oxidoreductase activity, acting on paired donors, with incorporation or reduction of molecular oxygen"/>
    <property type="evidence" value="ECO:0007669"/>
    <property type="project" value="InterPro"/>
</dbReference>
<dbReference type="InterPro" id="IPR010971">
    <property type="entry name" value="UbiH/COQ6"/>
</dbReference>
<dbReference type="GO" id="GO:0071949">
    <property type="term" value="F:FAD binding"/>
    <property type="evidence" value="ECO:0007669"/>
    <property type="project" value="InterPro"/>
</dbReference>
<gene>
    <name evidence="9" type="ORF">DFP90_103116</name>
</gene>
<dbReference type="SUPFAM" id="SSF51905">
    <property type="entry name" value="FAD/NAD(P)-binding domain"/>
    <property type="match status" value="1"/>
</dbReference>